<evidence type="ECO:0000256" key="1">
    <source>
        <dbReference type="ARBA" id="ARBA00010422"/>
    </source>
</evidence>
<dbReference type="AlphaFoldDB" id="A0A2P2I6P1"/>
<accession>A0A2P2I6P1</accession>
<evidence type="ECO:0000313" key="2">
    <source>
        <dbReference type="EMBL" id="LAB69684.1"/>
    </source>
</evidence>
<dbReference type="GO" id="GO:0005737">
    <property type="term" value="C:cytoplasm"/>
    <property type="evidence" value="ECO:0007669"/>
    <property type="project" value="TreeGrafter"/>
</dbReference>
<dbReference type="Pfam" id="PF05350">
    <property type="entry name" value="GSK-3_bind"/>
    <property type="match status" value="1"/>
</dbReference>
<comment type="similarity">
    <text evidence="1">Belongs to the GSK-3-binding protein family.</text>
</comment>
<dbReference type="EMBL" id="IACF01004089">
    <property type="protein sequence ID" value="LAB69684.1"/>
    <property type="molecule type" value="mRNA"/>
</dbReference>
<organism evidence="2">
    <name type="scientific">Hirondellea gigas</name>
    <dbReference type="NCBI Taxonomy" id="1518452"/>
    <lineage>
        <taxon>Eukaryota</taxon>
        <taxon>Metazoa</taxon>
        <taxon>Ecdysozoa</taxon>
        <taxon>Arthropoda</taxon>
        <taxon>Crustacea</taxon>
        <taxon>Multicrustacea</taxon>
        <taxon>Malacostraca</taxon>
        <taxon>Eumalacostraca</taxon>
        <taxon>Peracarida</taxon>
        <taxon>Amphipoda</taxon>
        <taxon>Amphilochidea</taxon>
        <taxon>Lysianassida</taxon>
        <taxon>Lysianassidira</taxon>
        <taxon>Lysianassoidea</taxon>
        <taxon>Lysianassidae</taxon>
        <taxon>Hirondellea</taxon>
    </lineage>
</organism>
<reference evidence="3" key="1">
    <citation type="submission" date="2017-11" db="EMBL/GenBank/DDBJ databases">
        <title>The sensing device of the deep-sea amphipod.</title>
        <authorList>
            <person name="Kobayashi H."/>
            <person name="Nagahama T."/>
            <person name="Arai W."/>
            <person name="Sasagawa Y."/>
            <person name="Umeda M."/>
            <person name="Hayashi T."/>
            <person name="Nikaido I."/>
            <person name="Watanabe H."/>
            <person name="Oguri K."/>
            <person name="Kitazato H."/>
            <person name="Fujioka K."/>
            <person name="Kido Y."/>
            <person name="Takami H."/>
        </authorList>
    </citation>
    <scope>NUCLEOTIDE SEQUENCE</scope>
    <source>
        <tissue evidence="3">Whole body</tissue>
    </source>
</reference>
<name>A0A2P2I6P1_9CRUS</name>
<protein>
    <submittedName>
        <fullName evidence="2">GSK-3-binding protein-like</fullName>
    </submittedName>
</protein>
<dbReference type="PANTHER" id="PTHR35154:SF3">
    <property type="entry name" value="GBP PROTEIN"/>
    <property type="match status" value="1"/>
</dbReference>
<dbReference type="InterPro" id="IPR008014">
    <property type="entry name" value="GSK3-bd"/>
</dbReference>
<sequence length="168" mass="19005">MPSKDSLCFLTPNNTGPTATQRDLDELVYQIKEKLRVKATAPSHTSCSEKTRLRASPYGIPSRGSKCGCCDSRRCMHRVYTTSTTHHHNATHLHNTIMIGSGFHNTASSMPHTDDPYEALQDLLRDGDLIKEAVRRLHINVFRPKDKSSLVFYDSDEERTPYPFNVDV</sequence>
<dbReference type="EMBL" id="IACT01004390">
    <property type="protein sequence ID" value="LAC23584.1"/>
    <property type="molecule type" value="mRNA"/>
</dbReference>
<proteinExistence type="evidence at transcript level"/>
<reference evidence="2" key="2">
    <citation type="journal article" date="2018" name="Biosci. Biotechnol. Biochem.">
        <title>Polysaccharide hydrolase of the hadal zone amphipods Hirondellea gigas.</title>
        <authorList>
            <person name="Kobayashi H."/>
            <person name="Nagahama T."/>
            <person name="Arai W."/>
            <person name="Sasagawa Y."/>
            <person name="Umeda M."/>
            <person name="Hayashi T."/>
            <person name="Nikaido I."/>
            <person name="Watanabe H."/>
            <person name="Oguri K."/>
            <person name="Kitazato H."/>
            <person name="Fujioka K."/>
            <person name="Kido Y."/>
            <person name="Takami H."/>
        </authorList>
    </citation>
    <scope>NUCLEOTIDE SEQUENCE</scope>
    <source>
        <tissue evidence="2">Whole body</tissue>
    </source>
</reference>
<dbReference type="PANTHER" id="PTHR35154">
    <property type="entry name" value="GBP PROTEIN"/>
    <property type="match status" value="1"/>
</dbReference>
<evidence type="ECO:0000313" key="3">
    <source>
        <dbReference type="EMBL" id="LAC23584.1"/>
    </source>
</evidence>